<gene>
    <name evidence="3" type="ORF">ENU31_00185</name>
</gene>
<evidence type="ECO:0000259" key="2">
    <source>
        <dbReference type="Pfam" id="PF13439"/>
    </source>
</evidence>
<dbReference type="PANTHER" id="PTHR45947">
    <property type="entry name" value="SULFOQUINOVOSYL TRANSFERASE SQD2"/>
    <property type="match status" value="1"/>
</dbReference>
<dbReference type="CDD" id="cd03801">
    <property type="entry name" value="GT4_PimA-like"/>
    <property type="match status" value="1"/>
</dbReference>
<dbReference type="SUPFAM" id="SSF53756">
    <property type="entry name" value="UDP-Glycosyltransferase/glycogen phosphorylase"/>
    <property type="match status" value="1"/>
</dbReference>
<dbReference type="Gene3D" id="3.40.50.2000">
    <property type="entry name" value="Glycogen Phosphorylase B"/>
    <property type="match status" value="2"/>
</dbReference>
<organism evidence="3">
    <name type="scientific">Ignisphaera aggregans</name>
    <dbReference type="NCBI Taxonomy" id="334771"/>
    <lineage>
        <taxon>Archaea</taxon>
        <taxon>Thermoproteota</taxon>
        <taxon>Thermoprotei</taxon>
        <taxon>Desulfurococcales</taxon>
        <taxon>Desulfurococcaceae</taxon>
        <taxon>Ignisphaera</taxon>
    </lineage>
</organism>
<proteinExistence type="predicted"/>
<reference evidence="3" key="1">
    <citation type="journal article" date="2020" name="mSystems">
        <title>Genome- and Community-Level Interaction Insights into Carbon Utilization and Element Cycling Functions of Hydrothermarchaeota in Hydrothermal Sediment.</title>
        <authorList>
            <person name="Zhou Z."/>
            <person name="Liu Y."/>
            <person name="Xu W."/>
            <person name="Pan J."/>
            <person name="Luo Z.H."/>
            <person name="Li M."/>
        </authorList>
    </citation>
    <scope>NUCLEOTIDE SEQUENCE [LARGE SCALE GENOMIC DNA]</scope>
    <source>
        <strain evidence="3">SpSt-658</strain>
    </source>
</reference>
<dbReference type="InterPro" id="IPR050194">
    <property type="entry name" value="Glycosyltransferase_grp1"/>
</dbReference>
<dbReference type="Pfam" id="PF00534">
    <property type="entry name" value="Glycos_transf_1"/>
    <property type="match status" value="1"/>
</dbReference>
<dbReference type="AlphaFoldDB" id="A0A7C4H4J7"/>
<dbReference type="InterPro" id="IPR001296">
    <property type="entry name" value="Glyco_trans_1"/>
</dbReference>
<feature type="domain" description="Glycosyltransferase subfamily 4-like N-terminal" evidence="2">
    <location>
        <begin position="14"/>
        <end position="180"/>
    </location>
</feature>
<protein>
    <submittedName>
        <fullName evidence="3">Glycosyltransferase family 1 protein</fullName>
    </submittedName>
</protein>
<dbReference type="EMBL" id="DTCA01000007">
    <property type="protein sequence ID" value="HGM06815.1"/>
    <property type="molecule type" value="Genomic_DNA"/>
</dbReference>
<name>A0A7C4H4J7_9CREN</name>
<sequence length="383" mass="44093">MRVLITTPFYPPDFGGISTHVGKLVNILSKKFDIKVITNSLEKTCSITSNVVRIPSITLPSFPFQTLTSFRIPLAPDVLIKTIKEFRPDIIHAHGHHYPLTWLSVLMAKSKRIPCILTLHGMYALTGRPTLLEDLFNQTILKWLTNVAKHTIVLTPTMLSFVKKYNTHANCLIIPNGIDLHIYRDNLNRKFEYRKKYSLDDDKIIVLYRGRFVEIKGFRELIYAIKALNMYENIRSRVLFLLVGGGPLKDLAVRELSQYTNCRIIPWVPVESIHELYIASDIFIIPSKWAEAFSIVTLEAIASSLYIISSKNGSLPDILDKYPRKIYLREVTVSEIVNKLTILINSWNTMNEQCHDGELTYLKNFDWTNIADKIEYLYKQSVN</sequence>
<keyword evidence="3" id="KW-0808">Transferase</keyword>
<evidence type="ECO:0000259" key="1">
    <source>
        <dbReference type="Pfam" id="PF00534"/>
    </source>
</evidence>
<evidence type="ECO:0000313" key="3">
    <source>
        <dbReference type="EMBL" id="HGM06815.1"/>
    </source>
</evidence>
<dbReference type="InterPro" id="IPR028098">
    <property type="entry name" value="Glyco_trans_4-like_N"/>
</dbReference>
<accession>A0A7C4H4J7</accession>
<comment type="caution">
    <text evidence="3">The sequence shown here is derived from an EMBL/GenBank/DDBJ whole genome shotgun (WGS) entry which is preliminary data.</text>
</comment>
<dbReference type="PANTHER" id="PTHR45947:SF3">
    <property type="entry name" value="SULFOQUINOVOSYL TRANSFERASE SQD2"/>
    <property type="match status" value="1"/>
</dbReference>
<dbReference type="GO" id="GO:0016757">
    <property type="term" value="F:glycosyltransferase activity"/>
    <property type="evidence" value="ECO:0007669"/>
    <property type="project" value="InterPro"/>
</dbReference>
<feature type="domain" description="Glycosyl transferase family 1" evidence="1">
    <location>
        <begin position="191"/>
        <end position="351"/>
    </location>
</feature>
<dbReference type="Pfam" id="PF13439">
    <property type="entry name" value="Glyco_transf_4"/>
    <property type="match status" value="1"/>
</dbReference>